<dbReference type="Proteomes" id="UP000887116">
    <property type="component" value="Unassembled WGS sequence"/>
</dbReference>
<organism evidence="2 3">
    <name type="scientific">Trichonephila clavata</name>
    <name type="common">Joro spider</name>
    <name type="synonym">Nephila clavata</name>
    <dbReference type="NCBI Taxonomy" id="2740835"/>
    <lineage>
        <taxon>Eukaryota</taxon>
        <taxon>Metazoa</taxon>
        <taxon>Ecdysozoa</taxon>
        <taxon>Arthropoda</taxon>
        <taxon>Chelicerata</taxon>
        <taxon>Arachnida</taxon>
        <taxon>Araneae</taxon>
        <taxon>Araneomorphae</taxon>
        <taxon>Entelegynae</taxon>
        <taxon>Araneoidea</taxon>
        <taxon>Nephilidae</taxon>
        <taxon>Trichonephila</taxon>
    </lineage>
</organism>
<sequence>MDNLKSCHYANRNSPKKSGKYPQTEAFPPPNKCAEQQFGHSRPIRARVVMEEDIWKHALTANGKKFQFLHVAISLSATKGKNWRVRTKTKNHMG</sequence>
<evidence type="ECO:0000256" key="1">
    <source>
        <dbReference type="SAM" id="MobiDB-lite"/>
    </source>
</evidence>
<evidence type="ECO:0000313" key="3">
    <source>
        <dbReference type="Proteomes" id="UP000887116"/>
    </source>
</evidence>
<accession>A0A8X6KXU2</accession>
<dbReference type="EMBL" id="BMAO01023708">
    <property type="protein sequence ID" value="GFQ90470.1"/>
    <property type="molecule type" value="Genomic_DNA"/>
</dbReference>
<dbReference type="AlphaFoldDB" id="A0A8X6KXU2"/>
<reference evidence="2" key="1">
    <citation type="submission" date="2020-07" db="EMBL/GenBank/DDBJ databases">
        <title>Multicomponent nature underlies the extraordinary mechanical properties of spider dragline silk.</title>
        <authorList>
            <person name="Kono N."/>
            <person name="Nakamura H."/>
            <person name="Mori M."/>
            <person name="Yoshida Y."/>
            <person name="Ohtoshi R."/>
            <person name="Malay A.D."/>
            <person name="Moran D.A.P."/>
            <person name="Tomita M."/>
            <person name="Numata K."/>
            <person name="Arakawa K."/>
        </authorList>
    </citation>
    <scope>NUCLEOTIDE SEQUENCE</scope>
</reference>
<keyword evidence="3" id="KW-1185">Reference proteome</keyword>
<gene>
    <name evidence="2" type="ORF">TNCT_56581</name>
</gene>
<name>A0A8X6KXU2_TRICU</name>
<comment type="caution">
    <text evidence="2">The sequence shown here is derived from an EMBL/GenBank/DDBJ whole genome shotgun (WGS) entry which is preliminary data.</text>
</comment>
<feature type="region of interest" description="Disordered" evidence="1">
    <location>
        <begin position="1"/>
        <end position="36"/>
    </location>
</feature>
<evidence type="ECO:0000313" key="2">
    <source>
        <dbReference type="EMBL" id="GFQ90470.1"/>
    </source>
</evidence>
<protein>
    <submittedName>
        <fullName evidence="2">Uncharacterized protein</fullName>
    </submittedName>
</protein>
<proteinExistence type="predicted"/>